<organism evidence="2 3">
    <name type="scientific">Xenorhabdus nematophila (strain ATCC 19061 / DSM 3370 / CCUG 14189 / LMG 1036 / NCIMB 9965 / AN6)</name>
    <dbReference type="NCBI Taxonomy" id="406817"/>
    <lineage>
        <taxon>Bacteria</taxon>
        <taxon>Pseudomonadati</taxon>
        <taxon>Pseudomonadota</taxon>
        <taxon>Gammaproteobacteria</taxon>
        <taxon>Enterobacterales</taxon>
        <taxon>Morganellaceae</taxon>
        <taxon>Xenorhabdus</taxon>
    </lineage>
</organism>
<keyword evidence="3" id="KW-1185">Reference proteome</keyword>
<dbReference type="RefSeq" id="WP_010847474.1">
    <property type="nucleotide sequence ID" value="NC_014228.1"/>
</dbReference>
<dbReference type="InterPro" id="IPR043502">
    <property type="entry name" value="DNA/RNA_pol_sf"/>
</dbReference>
<dbReference type="AlphaFoldDB" id="D3VHQ6"/>
<gene>
    <name evidence="2" type="ordered locus">XNC1_0313</name>
</gene>
<sequence length="230" mass="26875">MSGDVHVRFRERLGGRFPEATRRNLSVSSRKAGEHLLSDINAFLNDRLKLKVNEKKSAVARPWERKFLGYSVTRHKQSRLKIAISSVNRLKEKIRSLTMGNMSKSVSTAINELILRGWISYFRYTEVKGVLEELDSWFNRKLRCLLWRQWKRPYTRAKILMRAGLKEKRAWRSVCNQRGAWWNAGANHISGDKDLTVQKAWLNITVGTATANMSRRIRNRTYGDVRGRRE</sequence>
<protein>
    <submittedName>
        <fullName evidence="2">Reverse transcriptase (Partial)</fullName>
    </submittedName>
</protein>
<feature type="domain" description="Group II intron maturase-specific" evidence="1">
    <location>
        <begin position="87"/>
        <end position="163"/>
    </location>
</feature>
<dbReference type="EMBL" id="FN667742">
    <property type="protein sequence ID" value="CBJ88395.1"/>
    <property type="molecule type" value="Genomic_DNA"/>
</dbReference>
<evidence type="ECO:0000259" key="1">
    <source>
        <dbReference type="Pfam" id="PF08388"/>
    </source>
</evidence>
<dbReference type="HOGENOM" id="CLU_1204406_0_0_6"/>
<dbReference type="GeneID" id="24904436"/>
<dbReference type="STRING" id="406817.XNC1_0313"/>
<accession>D3VHQ6</accession>
<name>D3VHQ6_XENNA</name>
<proteinExistence type="predicted"/>
<keyword evidence="2" id="KW-0548">Nucleotidyltransferase</keyword>
<evidence type="ECO:0000313" key="3">
    <source>
        <dbReference type="Proteomes" id="UP000008075"/>
    </source>
</evidence>
<dbReference type="KEGG" id="xne:XNC1_0313"/>
<dbReference type="eggNOG" id="COG3344">
    <property type="taxonomic scope" value="Bacteria"/>
</dbReference>
<dbReference type="SUPFAM" id="SSF56672">
    <property type="entry name" value="DNA/RNA polymerases"/>
    <property type="match status" value="1"/>
</dbReference>
<dbReference type="Proteomes" id="UP000008075">
    <property type="component" value="Chromosome"/>
</dbReference>
<evidence type="ECO:0000313" key="2">
    <source>
        <dbReference type="EMBL" id="CBJ88395.1"/>
    </source>
</evidence>
<dbReference type="Pfam" id="PF08388">
    <property type="entry name" value="GIIM"/>
    <property type="match status" value="1"/>
</dbReference>
<dbReference type="InterPro" id="IPR013597">
    <property type="entry name" value="Mat_intron_G2"/>
</dbReference>
<reference evidence="2 3" key="1">
    <citation type="journal article" date="2011" name="PLoS ONE">
        <title>The entomopathogenic bacterial endosymbionts xenorhabdus and photorhabdus: convergent lifestyles from divergent genomes.</title>
        <authorList>
            <person name="Chaston J.M."/>
            <person name="Suen G."/>
            <person name="Tucker S.L."/>
            <person name="Andersen A.W."/>
            <person name="Bhasin A."/>
            <person name="Bode E."/>
            <person name="Bode H.B."/>
            <person name="Brachmann A.O."/>
            <person name="Cowles C.E."/>
            <person name="Cowles K.N."/>
            <person name="Darby C."/>
            <person name="de Leon L."/>
            <person name="Drace K."/>
            <person name="Du Z."/>
            <person name="Givaudan A."/>
            <person name="Herbert Tran E.E."/>
            <person name="Jewell K.A."/>
            <person name="Knack J.J."/>
            <person name="Krasomil-Osterfeld K.C."/>
            <person name="Kukor R."/>
            <person name="Lanois A."/>
            <person name="Latreille P."/>
            <person name="Leimgruber N.K."/>
            <person name="Lipke C.M."/>
            <person name="Liu R."/>
            <person name="Lu X."/>
            <person name="Martens E.C."/>
            <person name="Marri P.R."/>
            <person name="Medigue C."/>
            <person name="Menard M.L."/>
            <person name="Miller N.M."/>
            <person name="Morales-Soto N."/>
            <person name="Norton S."/>
            <person name="Ogier J.C."/>
            <person name="Orchard S.S."/>
            <person name="Park D."/>
            <person name="Park Y."/>
            <person name="Qurollo B.A."/>
            <person name="Sugar D.R."/>
            <person name="Richards G.R."/>
            <person name="Rouy Z."/>
            <person name="Slominski B."/>
            <person name="Slominski K."/>
            <person name="Snyder H."/>
            <person name="Tjaden B.C."/>
            <person name="van der Hoeven R."/>
            <person name="Welch R.D."/>
            <person name="Wheeler C."/>
            <person name="Xiang B."/>
            <person name="Barbazuk B."/>
            <person name="Gaudriault S."/>
            <person name="Goodner B."/>
            <person name="Slater S.C."/>
            <person name="Forst S."/>
            <person name="Goldman B.S."/>
            <person name="Goodrich-Blair H."/>
        </authorList>
    </citation>
    <scope>NUCLEOTIDE SEQUENCE [LARGE SCALE GENOMIC DNA]</scope>
    <source>
        <strain evidence="3">ATCC 19061 / DSM 3370 / CCUG 14189 / LMG 1036 / NCIMB 9965 / AN6</strain>
    </source>
</reference>
<keyword evidence="2" id="KW-0808">Transferase</keyword>
<dbReference type="GO" id="GO:0003964">
    <property type="term" value="F:RNA-directed DNA polymerase activity"/>
    <property type="evidence" value="ECO:0007669"/>
    <property type="project" value="UniProtKB-KW"/>
</dbReference>
<keyword evidence="2" id="KW-0695">RNA-directed DNA polymerase</keyword>